<keyword evidence="1" id="KW-1133">Transmembrane helix</keyword>
<name>A0A4Q9Y354_9LACO</name>
<gene>
    <name evidence="2" type="ORF">EUZ87_07460</name>
</gene>
<keyword evidence="1" id="KW-0812">Transmembrane</keyword>
<proteinExistence type="predicted"/>
<sequence>MRCKLFSMRGNCGQGYMLKWVMLGDELGNIADDGIAKQRGLLNLRHPLATVCVTWLVIFNWAYGTFNNDGR</sequence>
<feature type="transmembrane region" description="Helical" evidence="1">
    <location>
        <begin position="47"/>
        <end position="66"/>
    </location>
</feature>
<reference evidence="2 3" key="1">
    <citation type="submission" date="2019-01" db="EMBL/GenBank/DDBJ databases">
        <title>Draft genome sequence of Lactobacillus paraplantarum OSY-TC318, a Producer of the novel lantibiotic Paraplantaracin TC318.</title>
        <authorList>
            <person name="Hussein W.E."/>
            <person name="Huang E."/>
            <person name="Yousef A.E."/>
        </authorList>
    </citation>
    <scope>NUCLEOTIDE SEQUENCE [LARGE SCALE GENOMIC DNA]</scope>
    <source>
        <strain evidence="2 3">OSY-TC318</strain>
    </source>
</reference>
<evidence type="ECO:0000313" key="3">
    <source>
        <dbReference type="Proteomes" id="UP000292648"/>
    </source>
</evidence>
<evidence type="ECO:0000313" key="2">
    <source>
        <dbReference type="EMBL" id="TBX42584.1"/>
    </source>
</evidence>
<dbReference type="EMBL" id="SEHH01000057">
    <property type="protein sequence ID" value="TBX42584.1"/>
    <property type="molecule type" value="Genomic_DNA"/>
</dbReference>
<accession>A0A4Q9Y354</accession>
<comment type="caution">
    <text evidence="2">The sequence shown here is derived from an EMBL/GenBank/DDBJ whole genome shotgun (WGS) entry which is preliminary data.</text>
</comment>
<dbReference type="AlphaFoldDB" id="A0A4Q9Y354"/>
<organism evidence="2 3">
    <name type="scientific">Lactiplantibacillus paraplantarum</name>
    <dbReference type="NCBI Taxonomy" id="60520"/>
    <lineage>
        <taxon>Bacteria</taxon>
        <taxon>Bacillati</taxon>
        <taxon>Bacillota</taxon>
        <taxon>Bacilli</taxon>
        <taxon>Lactobacillales</taxon>
        <taxon>Lactobacillaceae</taxon>
        <taxon>Lactiplantibacillus</taxon>
    </lineage>
</organism>
<evidence type="ECO:0000256" key="1">
    <source>
        <dbReference type="SAM" id="Phobius"/>
    </source>
</evidence>
<protein>
    <submittedName>
        <fullName evidence="2">Uncharacterized protein</fullName>
    </submittedName>
</protein>
<dbReference type="Proteomes" id="UP000292648">
    <property type="component" value="Unassembled WGS sequence"/>
</dbReference>
<keyword evidence="1" id="KW-0472">Membrane</keyword>